<proteinExistence type="predicted"/>
<dbReference type="EMBL" id="LWCA01000001">
    <property type="protein sequence ID" value="OAF72212.1"/>
    <property type="molecule type" value="Genomic_DNA"/>
</dbReference>
<organism evidence="1 2">
    <name type="scientific">Intoshia linei</name>
    <dbReference type="NCBI Taxonomy" id="1819745"/>
    <lineage>
        <taxon>Eukaryota</taxon>
        <taxon>Metazoa</taxon>
        <taxon>Spiralia</taxon>
        <taxon>Lophotrochozoa</taxon>
        <taxon>Mesozoa</taxon>
        <taxon>Orthonectida</taxon>
        <taxon>Rhopaluridae</taxon>
        <taxon>Intoshia</taxon>
    </lineage>
</organism>
<gene>
    <name evidence="1" type="ORF">A3Q56_00028</name>
</gene>
<evidence type="ECO:0000313" key="2">
    <source>
        <dbReference type="Proteomes" id="UP000078046"/>
    </source>
</evidence>
<protein>
    <submittedName>
        <fullName evidence="1">Uncharacterized protein</fullName>
    </submittedName>
</protein>
<keyword evidence="2" id="KW-1185">Reference proteome</keyword>
<comment type="caution">
    <text evidence="1">The sequence shown here is derived from an EMBL/GenBank/DDBJ whole genome shotgun (WGS) entry which is preliminary data.</text>
</comment>
<name>A0A177BF57_9BILA</name>
<reference evidence="1 2" key="1">
    <citation type="submission" date="2016-04" db="EMBL/GenBank/DDBJ databases">
        <title>The genome of Intoshia linei affirms orthonectids as highly simplified spiralians.</title>
        <authorList>
            <person name="Mikhailov K.V."/>
            <person name="Slusarev G.S."/>
            <person name="Nikitin M.A."/>
            <person name="Logacheva M.D."/>
            <person name="Penin A."/>
            <person name="Aleoshin V."/>
            <person name="Panchin Y.V."/>
        </authorList>
    </citation>
    <scope>NUCLEOTIDE SEQUENCE [LARGE SCALE GENOMIC DNA]</scope>
    <source>
        <strain evidence="1">Intl2013</strain>
        <tissue evidence="1">Whole animal</tissue>
    </source>
</reference>
<dbReference type="AlphaFoldDB" id="A0A177BF57"/>
<evidence type="ECO:0000313" key="1">
    <source>
        <dbReference type="EMBL" id="OAF72212.1"/>
    </source>
</evidence>
<accession>A0A177BF57</accession>
<dbReference type="Proteomes" id="UP000078046">
    <property type="component" value="Unassembled WGS sequence"/>
</dbReference>
<sequence>MSSVIGCITHKNEIINTFGNEIMILSTSKVELNHKLCGESGGADVEAADRFIIEFKNLLLQENLTDTQVYNMDETT</sequence>